<organism evidence="8 9">
    <name type="scientific">Desulfoglaeba alkanexedens ALDC</name>
    <dbReference type="NCBI Taxonomy" id="980445"/>
    <lineage>
        <taxon>Bacteria</taxon>
        <taxon>Pseudomonadati</taxon>
        <taxon>Thermodesulfobacteriota</taxon>
        <taxon>Syntrophobacteria</taxon>
        <taxon>Syntrophobacterales</taxon>
        <taxon>Syntrophobacteraceae</taxon>
        <taxon>Desulfoglaeba</taxon>
    </lineage>
</organism>
<comment type="subcellular location">
    <subcellularLocation>
        <location evidence="1 4">Bacterial flagellum basal body</location>
    </subcellularLocation>
</comment>
<keyword evidence="9" id="KW-1185">Reference proteome</keyword>
<evidence type="ECO:0000313" key="8">
    <source>
        <dbReference type="EMBL" id="QCQ22695.1"/>
    </source>
</evidence>
<dbReference type="PANTHER" id="PTHR30435">
    <property type="entry name" value="FLAGELLAR PROTEIN"/>
    <property type="match status" value="1"/>
</dbReference>
<evidence type="ECO:0000313" key="9">
    <source>
        <dbReference type="Proteomes" id="UP000298602"/>
    </source>
</evidence>
<evidence type="ECO:0000259" key="6">
    <source>
        <dbReference type="Pfam" id="PF06429"/>
    </source>
</evidence>
<feature type="domain" description="Flagellar hook protein FlgE/F/G-like D1" evidence="7">
    <location>
        <begin position="69"/>
        <end position="129"/>
    </location>
</feature>
<keyword evidence="3 4" id="KW-0975">Bacterial flagellum</keyword>
<dbReference type="InterPro" id="IPR001444">
    <property type="entry name" value="Flag_bb_rod_N"/>
</dbReference>
<dbReference type="EMBL" id="CP040098">
    <property type="protein sequence ID" value="QCQ22695.1"/>
    <property type="molecule type" value="Genomic_DNA"/>
</dbReference>
<comment type="similarity">
    <text evidence="2 4">Belongs to the flagella basal body rod proteins family.</text>
</comment>
<dbReference type="RefSeq" id="WP_137424979.1">
    <property type="nucleotide sequence ID" value="NZ_CP040098.1"/>
</dbReference>
<dbReference type="InterPro" id="IPR010930">
    <property type="entry name" value="Flg_bb/hook_C_dom"/>
</dbReference>
<dbReference type="Pfam" id="PF06429">
    <property type="entry name" value="Flg_bbr_C"/>
    <property type="match status" value="1"/>
</dbReference>
<gene>
    <name evidence="8" type="ORF">FDQ92_11245</name>
</gene>
<evidence type="ECO:0000259" key="7">
    <source>
        <dbReference type="Pfam" id="PF22692"/>
    </source>
</evidence>
<dbReference type="OrthoDB" id="9804559at2"/>
<dbReference type="NCBIfam" id="TIGR03506">
    <property type="entry name" value="FlgEFG_subfam"/>
    <property type="match status" value="1"/>
</dbReference>
<sequence>MRIGSQVATLGSLQQEKRLDVIANNLANANTPGFKKEGVRFEDFMFQETYSQYEQGPIRTTGNPLDVALLGKGFFRVQSPDGILYTRAGNLTMDAEGALVTQEGWPVLGQGGVIELTGRHVRIEPDGQIFDDGFAVDTLDLVAFPEGTRMLRVGGNGFRPADAAAAPEAAVDCTVEQGSLEDPNFSVVAEMTQLIETLRIFETYQKMSQTFHQEDTQLISKLGSTT</sequence>
<evidence type="ECO:0000259" key="5">
    <source>
        <dbReference type="Pfam" id="PF00460"/>
    </source>
</evidence>
<dbReference type="SUPFAM" id="SSF117143">
    <property type="entry name" value="Flagellar hook protein flgE"/>
    <property type="match status" value="1"/>
</dbReference>
<keyword evidence="8" id="KW-0282">Flagellum</keyword>
<evidence type="ECO:0000256" key="4">
    <source>
        <dbReference type="RuleBase" id="RU362116"/>
    </source>
</evidence>
<feature type="domain" description="Flagellar basal body rod protein N-terminal" evidence="5">
    <location>
        <begin position="14"/>
        <end position="35"/>
    </location>
</feature>
<evidence type="ECO:0000256" key="2">
    <source>
        <dbReference type="ARBA" id="ARBA00009677"/>
    </source>
</evidence>
<dbReference type="PANTHER" id="PTHR30435:SF19">
    <property type="entry name" value="FLAGELLAR BASAL-BODY ROD PROTEIN FLGG"/>
    <property type="match status" value="1"/>
</dbReference>
<dbReference type="Proteomes" id="UP000298602">
    <property type="component" value="Chromosome"/>
</dbReference>
<evidence type="ECO:0000256" key="1">
    <source>
        <dbReference type="ARBA" id="ARBA00004117"/>
    </source>
</evidence>
<reference evidence="8 9" key="2">
    <citation type="submission" date="2019-05" db="EMBL/GenBank/DDBJ databases">
        <authorList>
            <person name="Suflita J.M."/>
            <person name="Marks C.R."/>
        </authorList>
    </citation>
    <scope>NUCLEOTIDE SEQUENCE [LARGE SCALE GENOMIC DNA]</scope>
    <source>
        <strain evidence="8 9">ALDC</strain>
    </source>
</reference>
<evidence type="ECO:0000256" key="3">
    <source>
        <dbReference type="ARBA" id="ARBA00023143"/>
    </source>
</evidence>
<dbReference type="KEGG" id="dax:FDQ92_11245"/>
<dbReference type="Pfam" id="PF22692">
    <property type="entry name" value="LlgE_F_G_D1"/>
    <property type="match status" value="1"/>
</dbReference>
<dbReference type="InterPro" id="IPR020013">
    <property type="entry name" value="Flagellar_FlgE/F/G"/>
</dbReference>
<protein>
    <submittedName>
        <fullName evidence="8">Flagellar hook-basal body protein</fullName>
    </submittedName>
</protein>
<accession>A0A4P8L6G3</accession>
<dbReference type="PROSITE" id="PS00588">
    <property type="entry name" value="FLAGELLA_BB_ROD"/>
    <property type="match status" value="1"/>
</dbReference>
<keyword evidence="8" id="KW-0969">Cilium</keyword>
<dbReference type="GO" id="GO:0009425">
    <property type="term" value="C:bacterial-type flagellum basal body"/>
    <property type="evidence" value="ECO:0007669"/>
    <property type="project" value="UniProtKB-SubCell"/>
</dbReference>
<dbReference type="Pfam" id="PF00460">
    <property type="entry name" value="Flg_bb_rod"/>
    <property type="match status" value="1"/>
</dbReference>
<name>A0A4P8L6G3_9BACT</name>
<proteinExistence type="inferred from homology"/>
<dbReference type="AlphaFoldDB" id="A0A4P8L6G3"/>
<feature type="domain" description="Flagellar basal-body/hook protein C-terminal" evidence="6">
    <location>
        <begin position="177"/>
        <end position="213"/>
    </location>
</feature>
<keyword evidence="8" id="KW-0966">Cell projection</keyword>
<dbReference type="GO" id="GO:0071978">
    <property type="term" value="P:bacterial-type flagellum-dependent swarming motility"/>
    <property type="evidence" value="ECO:0007669"/>
    <property type="project" value="TreeGrafter"/>
</dbReference>
<reference evidence="8 9" key="1">
    <citation type="submission" date="2019-05" db="EMBL/GenBank/DDBJ databases">
        <title>The Complete Genome Sequence of the n-alkane-degrading Desulfoglaeba alkanexedens ALDC reveals multiple alkylsuccinate synthase gene clusters.</title>
        <authorList>
            <person name="Callaghan A.V."/>
            <person name="Davidova I.A."/>
            <person name="Duncan K.E."/>
            <person name="Morris B."/>
            <person name="McInerney M.J."/>
        </authorList>
    </citation>
    <scope>NUCLEOTIDE SEQUENCE [LARGE SCALE GENOMIC DNA]</scope>
    <source>
        <strain evidence="8 9">ALDC</strain>
    </source>
</reference>
<dbReference type="InterPro" id="IPR019776">
    <property type="entry name" value="Flagellar_basal_body_rod_CS"/>
</dbReference>
<dbReference type="InterPro" id="IPR037925">
    <property type="entry name" value="FlgE/F/G-like"/>
</dbReference>
<dbReference type="InterPro" id="IPR053967">
    <property type="entry name" value="LlgE_F_G-like_D1"/>
</dbReference>